<evidence type="ECO:0000313" key="2">
    <source>
        <dbReference type="EMBL" id="MBF6302299.1"/>
    </source>
</evidence>
<dbReference type="EMBL" id="JADLQX010000040">
    <property type="protein sequence ID" value="MBF6302299.1"/>
    <property type="molecule type" value="Genomic_DNA"/>
</dbReference>
<dbReference type="Pfam" id="PF13614">
    <property type="entry name" value="AAA_31"/>
    <property type="match status" value="1"/>
</dbReference>
<dbReference type="InterPro" id="IPR027417">
    <property type="entry name" value="P-loop_NTPase"/>
</dbReference>
<evidence type="ECO:0000259" key="1">
    <source>
        <dbReference type="Pfam" id="PF13614"/>
    </source>
</evidence>
<dbReference type="InterPro" id="IPR050678">
    <property type="entry name" value="DNA_Partitioning_ATPase"/>
</dbReference>
<dbReference type="PANTHER" id="PTHR13696">
    <property type="entry name" value="P-LOOP CONTAINING NUCLEOSIDE TRIPHOSPHATE HYDROLASE"/>
    <property type="match status" value="1"/>
</dbReference>
<proteinExistence type="predicted"/>
<sequence>MTDTVVPLSSLRLPKPYVITLGNLKGGVGKTTSAFFLAAYFAQVHDLRVLIVDADPLSQTGYAWYRLLRNAEIEVPFNLIHFPSRHIADCIADNAAQYDVIIIDVGGESDAILKGAIPYSDDLIMLAGATGADMKRIPSTYKACEEATADTEREIEVHILMTKCPVTMKNGENVSSEYRKYRKRAEDSGYGVFQAYISNWKWYREAADGDIGDGAENPLEDLGEYKQVGDELVARFRTNSAATEQEVSA</sequence>
<dbReference type="InterPro" id="IPR025669">
    <property type="entry name" value="AAA_dom"/>
</dbReference>
<organism evidence="2 3">
    <name type="scientific">Nocardia amamiensis</name>
    <dbReference type="NCBI Taxonomy" id="404578"/>
    <lineage>
        <taxon>Bacteria</taxon>
        <taxon>Bacillati</taxon>
        <taxon>Actinomycetota</taxon>
        <taxon>Actinomycetes</taxon>
        <taxon>Mycobacteriales</taxon>
        <taxon>Nocardiaceae</taxon>
        <taxon>Nocardia</taxon>
    </lineage>
</organism>
<gene>
    <name evidence="2" type="ORF">IU459_32870</name>
</gene>
<dbReference type="Gene3D" id="3.40.50.300">
    <property type="entry name" value="P-loop containing nucleotide triphosphate hydrolases"/>
    <property type="match status" value="1"/>
</dbReference>
<reference evidence="2 3" key="1">
    <citation type="submission" date="2020-10" db="EMBL/GenBank/DDBJ databases">
        <title>Identification of Nocardia species via Next-generation sequencing and recognition of intraspecies genetic diversity.</title>
        <authorList>
            <person name="Li P."/>
            <person name="Li P."/>
            <person name="Lu B."/>
        </authorList>
    </citation>
    <scope>NUCLEOTIDE SEQUENCE [LARGE SCALE GENOMIC DNA]</scope>
    <source>
        <strain evidence="2 3">BJ06-0157</strain>
    </source>
</reference>
<name>A0ABS0D0C9_9NOCA</name>
<protein>
    <submittedName>
        <fullName evidence="2">ParA family protein</fullName>
    </submittedName>
</protein>
<feature type="domain" description="AAA" evidence="1">
    <location>
        <begin position="18"/>
        <end position="62"/>
    </location>
</feature>
<dbReference type="SUPFAM" id="SSF52540">
    <property type="entry name" value="P-loop containing nucleoside triphosphate hydrolases"/>
    <property type="match status" value="1"/>
</dbReference>
<dbReference type="RefSeq" id="WP_195133487.1">
    <property type="nucleotide sequence ID" value="NZ_JADLQX010000040.1"/>
</dbReference>
<keyword evidence="3" id="KW-1185">Reference proteome</keyword>
<dbReference type="CDD" id="cd02042">
    <property type="entry name" value="ParAB_family"/>
    <property type="match status" value="1"/>
</dbReference>
<dbReference type="PANTHER" id="PTHR13696:SF98">
    <property type="entry name" value="PLASMID PARTITION PROTEIN A"/>
    <property type="match status" value="1"/>
</dbReference>
<evidence type="ECO:0000313" key="3">
    <source>
        <dbReference type="Proteomes" id="UP000702209"/>
    </source>
</evidence>
<dbReference type="Proteomes" id="UP000702209">
    <property type="component" value="Unassembled WGS sequence"/>
</dbReference>
<comment type="caution">
    <text evidence="2">The sequence shown here is derived from an EMBL/GenBank/DDBJ whole genome shotgun (WGS) entry which is preliminary data.</text>
</comment>
<accession>A0ABS0D0C9</accession>